<keyword evidence="3" id="KW-0540">Nuclease</keyword>
<evidence type="ECO:0000256" key="5">
    <source>
        <dbReference type="ARBA" id="ARBA00022839"/>
    </source>
</evidence>
<dbReference type="GO" id="GO:0004527">
    <property type="term" value="F:exonuclease activity"/>
    <property type="evidence" value="ECO:0007669"/>
    <property type="project" value="UniProtKB-KW"/>
</dbReference>
<protein>
    <submittedName>
        <fullName evidence="10">Small RNA degrading nuclease 3</fullName>
    </submittedName>
</protein>
<feature type="compositionally biased region" description="Basic and acidic residues" evidence="8">
    <location>
        <begin position="438"/>
        <end position="456"/>
    </location>
</feature>
<dbReference type="STRING" id="981085.W9R962"/>
<evidence type="ECO:0000259" key="9">
    <source>
        <dbReference type="SMART" id="SM00479"/>
    </source>
</evidence>
<sequence length="498" mass="56589">MDDLLAITEKKALVEIVKLVQKRGWKGTKGDWKEFLNIYDKQIGASLSDPARRSNSVLISFLMTFDKEDHLQFLTKVIQSCSKQKMVQQLTSSLDDESPEQRLVCLTLEHPLYPFEYSFPSNSQDWVVTEVGKKSKVMKLDRILAVDCEMVLCVDGTEALVRVCVVDHNLQVKLDEIVNPNKAVADYRTEITGITEADLEGVTCSLVDVQKSLRKLLSKGRILVGHSLSNDLNALKIDHTWVIDTSFIFKYSDGPINRRPSLSNLCKSLLGYELRQKDAPHNCLDDACAAMKLVLARLEHQIEDTVPFPEVDAREIDMSKLFLHKIPLYVPSEELLKVIPGDFTIELKPSWKTRGNKYSAYAVFKNSDEAQQAYENVKGSEEKDSFGRPQKLITLRPSKGKPCSIYVRKMADGDGNEGDVSRKRAHQVEETSNVSKKLKTEENNKEETMEDQNERCDDLEEIEISKKERKAKDLDTVTANGKVSKHRKKDKKGKKKRH</sequence>
<dbReference type="KEGG" id="mnt:21392615"/>
<keyword evidence="5" id="KW-0269">Exonuclease</keyword>
<evidence type="ECO:0000313" key="10">
    <source>
        <dbReference type="EMBL" id="EXB59520.1"/>
    </source>
</evidence>
<dbReference type="OrthoDB" id="16516at2759"/>
<evidence type="ECO:0000256" key="8">
    <source>
        <dbReference type="SAM" id="MobiDB-lite"/>
    </source>
</evidence>
<dbReference type="Gene3D" id="3.30.420.10">
    <property type="entry name" value="Ribonuclease H-like superfamily/Ribonuclease H"/>
    <property type="match status" value="1"/>
</dbReference>
<dbReference type="FunFam" id="3.30.420.10:FF:000080">
    <property type="entry name" value="Small RNA degrading nuclease 3"/>
    <property type="match status" value="1"/>
</dbReference>
<dbReference type="InterPro" id="IPR012337">
    <property type="entry name" value="RNaseH-like_sf"/>
</dbReference>
<keyword evidence="6" id="KW-0539">Nucleus</keyword>
<gene>
    <name evidence="10" type="ORF">L484_009276</name>
</gene>
<dbReference type="InterPro" id="IPR036397">
    <property type="entry name" value="RNaseH_sf"/>
</dbReference>
<dbReference type="InterPro" id="IPR013520">
    <property type="entry name" value="Ribonucl_H"/>
</dbReference>
<dbReference type="InterPro" id="IPR034922">
    <property type="entry name" value="REX1-like_exo"/>
</dbReference>
<feature type="compositionally biased region" description="Basic and acidic residues" evidence="8">
    <location>
        <begin position="463"/>
        <end position="475"/>
    </location>
</feature>
<dbReference type="SMART" id="SM00479">
    <property type="entry name" value="EXOIII"/>
    <property type="match status" value="1"/>
</dbReference>
<dbReference type="AlphaFoldDB" id="W9R962"/>
<dbReference type="InterPro" id="IPR047021">
    <property type="entry name" value="REXO1/3/4-like"/>
</dbReference>
<dbReference type="GO" id="GO:0005634">
    <property type="term" value="C:nucleus"/>
    <property type="evidence" value="ECO:0007669"/>
    <property type="project" value="UniProtKB-SubCell"/>
</dbReference>
<dbReference type="SUPFAM" id="SSF53098">
    <property type="entry name" value="Ribonuclease H-like"/>
    <property type="match status" value="1"/>
</dbReference>
<evidence type="ECO:0000256" key="4">
    <source>
        <dbReference type="ARBA" id="ARBA00022801"/>
    </source>
</evidence>
<evidence type="ECO:0000256" key="1">
    <source>
        <dbReference type="ARBA" id="ARBA00004123"/>
    </source>
</evidence>
<dbReference type="eggNOG" id="KOG2248">
    <property type="taxonomic scope" value="Eukaryota"/>
</dbReference>
<feature type="compositionally biased region" description="Basic and acidic residues" evidence="8">
    <location>
        <begin position="419"/>
        <end position="429"/>
    </location>
</feature>
<dbReference type="GO" id="GO:0003676">
    <property type="term" value="F:nucleic acid binding"/>
    <property type="evidence" value="ECO:0007669"/>
    <property type="project" value="InterPro"/>
</dbReference>
<dbReference type="PANTHER" id="PTHR12801">
    <property type="entry name" value="RNA EXONUCLEASE REXO1 / RECO3 FAMILY MEMBER-RELATED"/>
    <property type="match status" value="1"/>
</dbReference>
<evidence type="ECO:0000256" key="6">
    <source>
        <dbReference type="ARBA" id="ARBA00023242"/>
    </source>
</evidence>
<accession>W9R962</accession>
<dbReference type="Pfam" id="PF00929">
    <property type="entry name" value="RNase_T"/>
    <property type="match status" value="1"/>
</dbReference>
<dbReference type="EMBL" id="KE344382">
    <property type="protein sequence ID" value="EXB59520.1"/>
    <property type="molecule type" value="Genomic_DNA"/>
</dbReference>
<proteinExistence type="inferred from homology"/>
<feature type="region of interest" description="Disordered" evidence="8">
    <location>
        <begin position="410"/>
        <end position="498"/>
    </location>
</feature>
<evidence type="ECO:0000256" key="7">
    <source>
        <dbReference type="ARBA" id="ARBA00053817"/>
    </source>
</evidence>
<dbReference type="CDD" id="cd06145">
    <property type="entry name" value="REX1_like"/>
    <property type="match status" value="1"/>
</dbReference>
<feature type="compositionally biased region" description="Basic residues" evidence="8">
    <location>
        <begin position="483"/>
        <end position="498"/>
    </location>
</feature>
<dbReference type="PANTHER" id="PTHR12801:SF115">
    <property type="entry name" value="FI18136P1-RELATED"/>
    <property type="match status" value="1"/>
</dbReference>
<reference evidence="11" key="1">
    <citation type="submission" date="2013-01" db="EMBL/GenBank/DDBJ databases">
        <title>Draft Genome Sequence of a Mulberry Tree, Morus notabilis C.K. Schneid.</title>
        <authorList>
            <person name="He N."/>
            <person name="Zhao S."/>
        </authorList>
    </citation>
    <scope>NUCLEOTIDE SEQUENCE</scope>
</reference>
<comment type="function">
    <text evidence="7">3'-5' exonuclease degrading single-stranded small RNAs.</text>
</comment>
<organism evidence="10 11">
    <name type="scientific">Morus notabilis</name>
    <dbReference type="NCBI Taxonomy" id="981085"/>
    <lineage>
        <taxon>Eukaryota</taxon>
        <taxon>Viridiplantae</taxon>
        <taxon>Streptophyta</taxon>
        <taxon>Embryophyta</taxon>
        <taxon>Tracheophyta</taxon>
        <taxon>Spermatophyta</taxon>
        <taxon>Magnoliopsida</taxon>
        <taxon>eudicotyledons</taxon>
        <taxon>Gunneridae</taxon>
        <taxon>Pentapetalae</taxon>
        <taxon>rosids</taxon>
        <taxon>fabids</taxon>
        <taxon>Rosales</taxon>
        <taxon>Moraceae</taxon>
        <taxon>Moreae</taxon>
        <taxon>Morus</taxon>
    </lineage>
</organism>
<feature type="domain" description="Exonuclease" evidence="9">
    <location>
        <begin position="142"/>
        <end position="303"/>
    </location>
</feature>
<name>W9R962_9ROSA</name>
<comment type="subcellular location">
    <subcellularLocation>
        <location evidence="1">Nucleus</location>
    </subcellularLocation>
</comment>
<comment type="similarity">
    <text evidence="2">Belongs to the REXO1/REXO3 family.</text>
</comment>
<evidence type="ECO:0000256" key="2">
    <source>
        <dbReference type="ARBA" id="ARBA00006357"/>
    </source>
</evidence>
<dbReference type="Proteomes" id="UP000030645">
    <property type="component" value="Unassembled WGS sequence"/>
</dbReference>
<keyword evidence="4" id="KW-0378">Hydrolase</keyword>
<evidence type="ECO:0000256" key="3">
    <source>
        <dbReference type="ARBA" id="ARBA00022722"/>
    </source>
</evidence>
<evidence type="ECO:0000313" key="11">
    <source>
        <dbReference type="Proteomes" id="UP000030645"/>
    </source>
</evidence>
<keyword evidence="11" id="KW-1185">Reference proteome</keyword>